<sequence length="168" mass="19659">MALNGHWRCLPEVILIWSKKLTVGVNKSDNIEDFVPRDLVGCHPSEPKIFQLRLWSFKMPRFCEQIFSGPMEVRANSSTAAVRQSGFVFSLFRCSLRLEDVPRDGMDLKPWIEIYLPKSIAIIRNDGKIVLRFSMDFRRIELPAMWGWCEHKLLPWYHGRLLTHYAVP</sequence>
<organism evidence="1 2">
    <name type="scientific">Araneus ventricosus</name>
    <name type="common">Orbweaver spider</name>
    <name type="synonym">Epeira ventricosa</name>
    <dbReference type="NCBI Taxonomy" id="182803"/>
    <lineage>
        <taxon>Eukaryota</taxon>
        <taxon>Metazoa</taxon>
        <taxon>Ecdysozoa</taxon>
        <taxon>Arthropoda</taxon>
        <taxon>Chelicerata</taxon>
        <taxon>Arachnida</taxon>
        <taxon>Araneae</taxon>
        <taxon>Araneomorphae</taxon>
        <taxon>Entelegynae</taxon>
        <taxon>Araneoidea</taxon>
        <taxon>Araneidae</taxon>
        <taxon>Araneus</taxon>
    </lineage>
</organism>
<evidence type="ECO:0000313" key="2">
    <source>
        <dbReference type="Proteomes" id="UP000499080"/>
    </source>
</evidence>
<gene>
    <name evidence="1" type="ORF">AVEN_27681_1</name>
</gene>
<comment type="caution">
    <text evidence="1">The sequence shown here is derived from an EMBL/GenBank/DDBJ whole genome shotgun (WGS) entry which is preliminary data.</text>
</comment>
<feature type="non-terminal residue" evidence="1">
    <location>
        <position position="168"/>
    </location>
</feature>
<name>A0A4Y2LB63_ARAVE</name>
<accession>A0A4Y2LB63</accession>
<dbReference type="EMBL" id="BGPR01117744">
    <property type="protein sequence ID" value="GBN10836.1"/>
    <property type="molecule type" value="Genomic_DNA"/>
</dbReference>
<reference evidence="1 2" key="1">
    <citation type="journal article" date="2019" name="Sci. Rep.">
        <title>Orb-weaving spider Araneus ventricosus genome elucidates the spidroin gene catalogue.</title>
        <authorList>
            <person name="Kono N."/>
            <person name="Nakamura H."/>
            <person name="Ohtoshi R."/>
            <person name="Moran D.A.P."/>
            <person name="Shinohara A."/>
            <person name="Yoshida Y."/>
            <person name="Fujiwara M."/>
            <person name="Mori M."/>
            <person name="Tomita M."/>
            <person name="Arakawa K."/>
        </authorList>
    </citation>
    <scope>NUCLEOTIDE SEQUENCE [LARGE SCALE GENOMIC DNA]</scope>
</reference>
<proteinExistence type="predicted"/>
<keyword evidence="2" id="KW-1185">Reference proteome</keyword>
<dbReference type="AlphaFoldDB" id="A0A4Y2LB63"/>
<protein>
    <submittedName>
        <fullName evidence="1">Uncharacterized protein</fullName>
    </submittedName>
</protein>
<dbReference type="Proteomes" id="UP000499080">
    <property type="component" value="Unassembled WGS sequence"/>
</dbReference>
<evidence type="ECO:0000313" key="1">
    <source>
        <dbReference type="EMBL" id="GBN10836.1"/>
    </source>
</evidence>